<proteinExistence type="predicted"/>
<reference evidence="1 2" key="1">
    <citation type="journal article" date="2018" name="Mol. Biol. Evol.">
        <title>Broad Genomic Sampling Reveals a Smut Pathogenic Ancestry of the Fungal Clade Ustilaginomycotina.</title>
        <authorList>
            <person name="Kijpornyongpan T."/>
            <person name="Mondo S.J."/>
            <person name="Barry K."/>
            <person name="Sandor L."/>
            <person name="Lee J."/>
            <person name="Lipzen A."/>
            <person name="Pangilinan J."/>
            <person name="LaButti K."/>
            <person name="Hainaut M."/>
            <person name="Henrissat B."/>
            <person name="Grigoriev I.V."/>
            <person name="Spatafora J.W."/>
            <person name="Aime M.C."/>
        </authorList>
    </citation>
    <scope>NUCLEOTIDE SEQUENCE [LARGE SCALE GENOMIC DNA]</scope>
    <source>
        <strain evidence="1 2">SA 807</strain>
    </source>
</reference>
<evidence type="ECO:0000313" key="1">
    <source>
        <dbReference type="EMBL" id="PWN53038.1"/>
    </source>
</evidence>
<dbReference type="Proteomes" id="UP000245626">
    <property type="component" value="Unassembled WGS sequence"/>
</dbReference>
<sequence>MASFQLPQLQQDGDHWGPPTSSSSVLPSDFQQIPFAPFSKSDKIGRIADWNASSGSDARAGYGDDRSAQALGARAGLRQGRGRDAQQSFGASGANAFAYFHGDDEASFSVVDNTRTVTSRRGGLSGMARGGRGAGRGGAAASSRGSARAGALGATRGGRGGRGGASARGGRRFGWKDWDKPQRTREASVTVGPEWQQLEEIDFSRLGKLRLEVDEPQEISTYGTLYEYDKSYDRISTRAEKPLQPIDRIRYNPTTSEDPVIQEIAAKNDAQIFMTDSILALLMCATRSVYPWDIILTRTADGKVFLDKRDGGAFDFITVNENAADPPMETPELKEGERVDAASRANQINTPAALSLEATYVNQNFAFQAVNEKKAHKLEKENPFYSPEETEPLASCGYRYRRFNLSSDEEDPVELVVRTEVDAVISSPSGPQFITIKSLNEFDSRAQGAGGAPEWRTKLDSQRGAVVATEMKNNSFKLARFAIQSILAGADNMKLGYISRVNPRDASKHVILGTSWYKPKELAAQMALNLSNGWGIVRTIADLARKAPEGKYVLIKDPNKATIRFYSVPASFDEEVDEDDGEEENDEEE</sequence>
<keyword evidence="1" id="KW-0648">Protein biosynthesis</keyword>
<protein>
    <submittedName>
        <fullName evidence="1">Translation initiation factor eIF-3, subunit D</fullName>
    </submittedName>
</protein>
<evidence type="ECO:0000313" key="2">
    <source>
        <dbReference type="Proteomes" id="UP000245626"/>
    </source>
</evidence>
<gene>
    <name evidence="1" type="ORF">IE53DRAFT_384468</name>
</gene>
<keyword evidence="2" id="KW-1185">Reference proteome</keyword>
<name>A0ACD0P4I2_9BASI</name>
<organism evidence="1 2">
    <name type="scientific">Violaceomyces palustris</name>
    <dbReference type="NCBI Taxonomy" id="1673888"/>
    <lineage>
        <taxon>Eukaryota</taxon>
        <taxon>Fungi</taxon>
        <taxon>Dikarya</taxon>
        <taxon>Basidiomycota</taxon>
        <taxon>Ustilaginomycotina</taxon>
        <taxon>Ustilaginomycetes</taxon>
        <taxon>Violaceomycetales</taxon>
        <taxon>Violaceomycetaceae</taxon>
        <taxon>Violaceomyces</taxon>
    </lineage>
</organism>
<dbReference type="EMBL" id="KZ819744">
    <property type="protein sequence ID" value="PWN53038.1"/>
    <property type="molecule type" value="Genomic_DNA"/>
</dbReference>
<keyword evidence="1" id="KW-0396">Initiation factor</keyword>
<accession>A0ACD0P4I2</accession>